<organism evidence="2 3">
    <name type="scientific">Sporisorium reilianum (strain SRZ2)</name>
    <name type="common">Maize head smut fungus</name>
    <dbReference type="NCBI Taxonomy" id="999809"/>
    <lineage>
        <taxon>Eukaryota</taxon>
        <taxon>Fungi</taxon>
        <taxon>Dikarya</taxon>
        <taxon>Basidiomycota</taxon>
        <taxon>Ustilaginomycotina</taxon>
        <taxon>Ustilaginomycetes</taxon>
        <taxon>Ustilaginales</taxon>
        <taxon>Ustilaginaceae</taxon>
        <taxon>Sporisorium</taxon>
    </lineage>
</organism>
<dbReference type="HOGENOM" id="CLU_1788061_0_0_1"/>
<feature type="signal peptide" evidence="1">
    <location>
        <begin position="1"/>
        <end position="20"/>
    </location>
</feature>
<keyword evidence="1" id="KW-0732">Signal</keyword>
<keyword evidence="3" id="KW-1185">Reference proteome</keyword>
<sequence>MVRILSTLSAALLATFAVSAAPPPGWLSNTPDNGLYISHPDKDTVWQAGQQVHFRWTLDKTDSHNCDQFKIVLTNKYRTYAVSDVAYAQNGFAQGQCHVSDESKVCGVLTWGVPRDVVPDRYQAVMIDNNDGNLYKETRFFNVVA</sequence>
<gene>
    <name evidence="2" type="ORF">sr14083</name>
</gene>
<dbReference type="Proteomes" id="UP000008867">
    <property type="component" value="Chromosome 7"/>
</dbReference>
<evidence type="ECO:0000313" key="2">
    <source>
        <dbReference type="EMBL" id="CBQ73418.1"/>
    </source>
</evidence>
<dbReference type="EMBL" id="FQ311472">
    <property type="protein sequence ID" value="CBQ73418.1"/>
    <property type="molecule type" value="Genomic_DNA"/>
</dbReference>
<reference evidence="2 3" key="1">
    <citation type="journal article" date="2010" name="Science">
        <title>Pathogenicity determinants in smut fungi revealed by genome comparison.</title>
        <authorList>
            <person name="Schirawski J."/>
            <person name="Mannhaupt G."/>
            <person name="Muench K."/>
            <person name="Brefort T."/>
            <person name="Schipper K."/>
            <person name="Doehlemann G."/>
            <person name="Di Stasio M."/>
            <person name="Roessel N."/>
            <person name="Mendoza-Mendoza A."/>
            <person name="Pester D."/>
            <person name="Mueller O."/>
            <person name="Winterberg B."/>
            <person name="Meyer E."/>
            <person name="Ghareeb H."/>
            <person name="Wollenberg T."/>
            <person name="Muensterkoetter M."/>
            <person name="Wong P."/>
            <person name="Walter M."/>
            <person name="Stukenbrock E."/>
            <person name="Gueldener U."/>
            <person name="Kahmann R."/>
        </authorList>
    </citation>
    <scope>NUCLEOTIDE SEQUENCE [LARGE SCALE GENOMIC DNA]</scope>
    <source>
        <strain evidence="3">SRZ2</strain>
    </source>
</reference>
<dbReference type="AlphaFoldDB" id="E7A1R1"/>
<name>E7A1R1_SPORE</name>
<feature type="chain" id="PRO_5003215168" evidence="1">
    <location>
        <begin position="21"/>
        <end position="145"/>
    </location>
</feature>
<protein>
    <submittedName>
        <fullName evidence="2">Conserved hypothetical Ustilaginaceae-specific protein</fullName>
    </submittedName>
</protein>
<evidence type="ECO:0000313" key="3">
    <source>
        <dbReference type="Proteomes" id="UP000008867"/>
    </source>
</evidence>
<evidence type="ECO:0000256" key="1">
    <source>
        <dbReference type="SAM" id="SignalP"/>
    </source>
</evidence>
<dbReference type="VEuPathDB" id="FungiDB:sr14083"/>
<proteinExistence type="predicted"/>
<dbReference type="OrthoDB" id="10467286at2759"/>
<accession>E7A1R1</accession>